<gene>
    <name evidence="2" type="ORF">SCF082_LOCUS31444</name>
</gene>
<keyword evidence="3" id="KW-1185">Reference proteome</keyword>
<name>A0ABP0N6A4_9DINO</name>
<evidence type="ECO:0000256" key="1">
    <source>
        <dbReference type="SAM" id="MobiDB-lite"/>
    </source>
</evidence>
<accession>A0ABP0N6A4</accession>
<reference evidence="2 3" key="1">
    <citation type="submission" date="2024-02" db="EMBL/GenBank/DDBJ databases">
        <authorList>
            <person name="Chen Y."/>
            <person name="Shah S."/>
            <person name="Dougan E. K."/>
            <person name="Thang M."/>
            <person name="Chan C."/>
        </authorList>
    </citation>
    <scope>NUCLEOTIDE SEQUENCE [LARGE SCALE GENOMIC DNA]</scope>
</reference>
<feature type="region of interest" description="Disordered" evidence="1">
    <location>
        <begin position="173"/>
        <end position="197"/>
    </location>
</feature>
<feature type="compositionally biased region" description="Acidic residues" evidence="1">
    <location>
        <begin position="180"/>
        <end position="190"/>
    </location>
</feature>
<protein>
    <submittedName>
        <fullName evidence="2">Uncharacterized protein</fullName>
    </submittedName>
</protein>
<sequence length="230" mass="26093">MKGADKREDWSEVLMRLTLLRTAYSDEEFLSPGSLPRKHLYEQLEELRLCTFQSVEVLSSWRRFLKRQVDSCVVWPYDGPTGEVDLETPPEQDYLFQIADETVLREFEAVVELSHERDPFLLYKSTGGPGWKEPGRLSPPAAGRPQRFENARLQLMEDEMALSMLISRSAQEARQAEAAEAAEAEAEGGDAESPTEPKALMKLIAKFQEVGLERTAKVAPHWLALLRRGT</sequence>
<proteinExistence type="predicted"/>
<dbReference type="Proteomes" id="UP001642464">
    <property type="component" value="Unassembled WGS sequence"/>
</dbReference>
<evidence type="ECO:0000313" key="2">
    <source>
        <dbReference type="EMBL" id="CAK9059320.1"/>
    </source>
</evidence>
<dbReference type="EMBL" id="CAXAMM010026646">
    <property type="protein sequence ID" value="CAK9059320.1"/>
    <property type="molecule type" value="Genomic_DNA"/>
</dbReference>
<evidence type="ECO:0000313" key="3">
    <source>
        <dbReference type="Proteomes" id="UP001642464"/>
    </source>
</evidence>
<organism evidence="2 3">
    <name type="scientific">Durusdinium trenchii</name>
    <dbReference type="NCBI Taxonomy" id="1381693"/>
    <lineage>
        <taxon>Eukaryota</taxon>
        <taxon>Sar</taxon>
        <taxon>Alveolata</taxon>
        <taxon>Dinophyceae</taxon>
        <taxon>Suessiales</taxon>
        <taxon>Symbiodiniaceae</taxon>
        <taxon>Durusdinium</taxon>
    </lineage>
</organism>
<comment type="caution">
    <text evidence="2">The sequence shown here is derived from an EMBL/GenBank/DDBJ whole genome shotgun (WGS) entry which is preliminary data.</text>
</comment>